<dbReference type="NCBIfam" id="TIGR00486">
    <property type="entry name" value="YbgI_SA1388"/>
    <property type="match status" value="1"/>
</dbReference>
<organism evidence="6">
    <name type="scientific">uncultured Sulfurovum sp</name>
    <dbReference type="NCBI Taxonomy" id="269237"/>
    <lineage>
        <taxon>Bacteria</taxon>
        <taxon>Pseudomonadati</taxon>
        <taxon>Campylobacterota</taxon>
        <taxon>Epsilonproteobacteria</taxon>
        <taxon>Campylobacterales</taxon>
        <taxon>Sulfurovaceae</taxon>
        <taxon>Sulfurovum</taxon>
        <taxon>environmental samples</taxon>
    </lineage>
</organism>
<dbReference type="PANTHER" id="PTHR13799:SF14">
    <property type="entry name" value="GTP CYCLOHYDROLASE 1 TYPE 2 HOMOLOG"/>
    <property type="match status" value="1"/>
</dbReference>
<feature type="binding site" evidence="5">
    <location>
        <position position="217"/>
    </location>
    <ligand>
        <name>a divalent metal cation</name>
        <dbReference type="ChEBI" id="CHEBI:60240"/>
        <label>1</label>
    </ligand>
</feature>
<dbReference type="PANTHER" id="PTHR13799">
    <property type="entry name" value="NGG1 INTERACTING FACTOR 3"/>
    <property type="match status" value="1"/>
</dbReference>
<sequence length="247" mass="27857">MHPTESKMKIAEIYEILNTLSPFALQEKWDNSGLLVGEMSRDFEQIALGLDLDKETLESAKENTLFLVHHPLIFSGLKELDFSVYPANLLEIMVKKNLSLIAMHTNFDKTHLNAYVFEKVLGFKKEFQNDFVCKTTGSWSKDELLKLLKDKLGLETLKVVSPKQKISSIALTTGAGASLMDEVNADCFLTGDIKYHDAMKAMSQNLMMVDIGHYESEQFFVDVLKLELENLGILGIISQSQNPFEIS</sequence>
<comment type="similarity">
    <text evidence="1">Belongs to the GTP cyclohydrolase I type 2/NIF3 family.</text>
</comment>
<dbReference type="Gene3D" id="3.40.1390.30">
    <property type="entry name" value="NIF3 (NGG1p interacting factor 3)-like"/>
    <property type="match status" value="2"/>
</dbReference>
<evidence type="ECO:0000256" key="2">
    <source>
        <dbReference type="ARBA" id="ARBA00011643"/>
    </source>
</evidence>
<dbReference type="SUPFAM" id="SSF102705">
    <property type="entry name" value="NIF3 (NGG1p interacting factor 3)-like"/>
    <property type="match status" value="1"/>
</dbReference>
<feature type="binding site" evidence="5">
    <location>
        <position position="69"/>
    </location>
    <ligand>
        <name>a divalent metal cation</name>
        <dbReference type="ChEBI" id="CHEBI:60240"/>
        <label>1</label>
    </ligand>
</feature>
<feature type="binding site" evidence="5">
    <location>
        <position position="70"/>
    </location>
    <ligand>
        <name>a divalent metal cation</name>
        <dbReference type="ChEBI" id="CHEBI:60240"/>
        <label>1</label>
    </ligand>
</feature>
<dbReference type="AlphaFoldDB" id="A0A6S6SKE3"/>
<reference evidence="6" key="1">
    <citation type="submission" date="2020-01" db="EMBL/GenBank/DDBJ databases">
        <authorList>
            <person name="Meier V. D."/>
            <person name="Meier V D."/>
        </authorList>
    </citation>
    <scope>NUCLEOTIDE SEQUENCE</scope>
    <source>
        <strain evidence="6">HLG_WM_MAG_02</strain>
    </source>
</reference>
<dbReference type="Pfam" id="PF01784">
    <property type="entry name" value="DUF34_NIF3"/>
    <property type="match status" value="1"/>
</dbReference>
<evidence type="ECO:0000256" key="4">
    <source>
        <dbReference type="ARBA" id="ARBA00022723"/>
    </source>
</evidence>
<name>A0A6S6SKE3_9BACT</name>
<dbReference type="EMBL" id="CACVAZ010000012">
    <property type="protein sequence ID" value="CAA6803405.1"/>
    <property type="molecule type" value="Genomic_DNA"/>
</dbReference>
<dbReference type="GO" id="GO:0005737">
    <property type="term" value="C:cytoplasm"/>
    <property type="evidence" value="ECO:0007669"/>
    <property type="project" value="TreeGrafter"/>
</dbReference>
<dbReference type="InterPro" id="IPR002678">
    <property type="entry name" value="DUF34/NIF3"/>
</dbReference>
<feature type="binding site" evidence="5">
    <location>
        <position position="108"/>
    </location>
    <ligand>
        <name>a divalent metal cation</name>
        <dbReference type="ChEBI" id="CHEBI:60240"/>
        <label>1</label>
    </ligand>
</feature>
<protein>
    <recommendedName>
        <fullName evidence="3">GTP cyclohydrolase 1 type 2 homolog</fullName>
    </recommendedName>
</protein>
<comment type="subunit">
    <text evidence="2">Homohexamer.</text>
</comment>
<dbReference type="InterPro" id="IPR036069">
    <property type="entry name" value="DUF34/NIF3_sf"/>
</dbReference>
<accession>A0A6S6SKE3</accession>
<dbReference type="GO" id="GO:0046872">
    <property type="term" value="F:metal ion binding"/>
    <property type="evidence" value="ECO:0007669"/>
    <property type="project" value="UniProtKB-KW"/>
</dbReference>
<evidence type="ECO:0000256" key="1">
    <source>
        <dbReference type="ARBA" id="ARBA00006964"/>
    </source>
</evidence>
<evidence type="ECO:0000313" key="6">
    <source>
        <dbReference type="EMBL" id="CAA6803405.1"/>
    </source>
</evidence>
<feature type="binding site" evidence="5">
    <location>
        <position position="213"/>
    </location>
    <ligand>
        <name>a divalent metal cation</name>
        <dbReference type="ChEBI" id="CHEBI:60240"/>
        <label>1</label>
    </ligand>
</feature>
<dbReference type="FunFam" id="3.40.1390.30:FF:000001">
    <property type="entry name" value="GTP cyclohydrolase 1 type 2"/>
    <property type="match status" value="1"/>
</dbReference>
<evidence type="ECO:0000256" key="3">
    <source>
        <dbReference type="ARBA" id="ARBA00022112"/>
    </source>
</evidence>
<gene>
    <name evidence="6" type="ORF">HELGO_WM29126</name>
</gene>
<evidence type="ECO:0000256" key="5">
    <source>
        <dbReference type="PIRSR" id="PIRSR602678-1"/>
    </source>
</evidence>
<proteinExistence type="inferred from homology"/>
<keyword evidence="4 5" id="KW-0479">Metal-binding</keyword>